<protein>
    <submittedName>
        <fullName evidence="2">Uncharacterized protein</fullName>
    </submittedName>
</protein>
<gene>
    <name evidence="2" type="ORF">Hamer_G018719</name>
</gene>
<reference evidence="2" key="1">
    <citation type="journal article" date="2021" name="Sci. Adv.">
        <title>The American lobster genome reveals insights on longevity, neural, and immune adaptations.</title>
        <authorList>
            <person name="Polinski J.M."/>
            <person name="Zimin A.V."/>
            <person name="Clark K.F."/>
            <person name="Kohn A.B."/>
            <person name="Sadowski N."/>
            <person name="Timp W."/>
            <person name="Ptitsyn A."/>
            <person name="Khanna P."/>
            <person name="Romanova D.Y."/>
            <person name="Williams P."/>
            <person name="Greenwood S.J."/>
            <person name="Moroz L.L."/>
            <person name="Walt D.R."/>
            <person name="Bodnar A.G."/>
        </authorList>
    </citation>
    <scope>NUCLEOTIDE SEQUENCE</scope>
    <source>
        <strain evidence="2">GMGI-L3</strain>
    </source>
</reference>
<evidence type="ECO:0000256" key="1">
    <source>
        <dbReference type="SAM" id="MobiDB-lite"/>
    </source>
</evidence>
<dbReference type="Proteomes" id="UP000747542">
    <property type="component" value="Unassembled WGS sequence"/>
</dbReference>
<dbReference type="AlphaFoldDB" id="A0A8J5JLC6"/>
<organism evidence="2 3">
    <name type="scientific">Homarus americanus</name>
    <name type="common">American lobster</name>
    <dbReference type="NCBI Taxonomy" id="6706"/>
    <lineage>
        <taxon>Eukaryota</taxon>
        <taxon>Metazoa</taxon>
        <taxon>Ecdysozoa</taxon>
        <taxon>Arthropoda</taxon>
        <taxon>Crustacea</taxon>
        <taxon>Multicrustacea</taxon>
        <taxon>Malacostraca</taxon>
        <taxon>Eumalacostraca</taxon>
        <taxon>Eucarida</taxon>
        <taxon>Decapoda</taxon>
        <taxon>Pleocyemata</taxon>
        <taxon>Astacidea</taxon>
        <taxon>Nephropoidea</taxon>
        <taxon>Nephropidae</taxon>
        <taxon>Homarus</taxon>
    </lineage>
</organism>
<evidence type="ECO:0000313" key="3">
    <source>
        <dbReference type="Proteomes" id="UP000747542"/>
    </source>
</evidence>
<feature type="region of interest" description="Disordered" evidence="1">
    <location>
        <begin position="7"/>
        <end position="30"/>
    </location>
</feature>
<name>A0A8J5JLC6_HOMAM</name>
<accession>A0A8J5JLC6</accession>
<feature type="non-terminal residue" evidence="2">
    <location>
        <position position="1"/>
    </location>
</feature>
<proteinExistence type="predicted"/>
<feature type="non-terminal residue" evidence="2">
    <location>
        <position position="335"/>
    </location>
</feature>
<keyword evidence="3" id="KW-1185">Reference proteome</keyword>
<dbReference type="EMBL" id="JAHLQT010036987">
    <property type="protein sequence ID" value="KAG7157660.1"/>
    <property type="molecule type" value="Genomic_DNA"/>
</dbReference>
<comment type="caution">
    <text evidence="2">The sequence shown here is derived from an EMBL/GenBank/DDBJ whole genome shotgun (WGS) entry which is preliminary data.</text>
</comment>
<sequence>ARIYKEYQASQDSSHPADDRIGSRVGRLPSQLPHTTTISNLYCLSGFVVGAPSNNGFVRHAAPYSSYITYGQTKPPPYSSPRRRVNHKDFMQNALKKQAMLQRQQQMILQEVRELKQQLDSNSFTAPSARSTIHLNKPAELTSLSYTIADIIKQLTGNTNPGLRIPTPDLLPGKINLLVATDPHDDDSEEVTQPLLLAPRPPVTHVFITSDPQERSTPAFRFSEPDSQEQLKSLDGVVSLVEDSYTDDSEEESTGRKIQIENIPTQDQAASEALIEVLEPNTTPDVELQILAVSSVLVEREEHHQQHYRLYKFVQLDRAGLKASMRQVLTTLIQS</sequence>
<evidence type="ECO:0000313" key="2">
    <source>
        <dbReference type="EMBL" id="KAG7157660.1"/>
    </source>
</evidence>